<dbReference type="EMBL" id="BMAV01005306">
    <property type="protein sequence ID" value="GFY46306.1"/>
    <property type="molecule type" value="Genomic_DNA"/>
</dbReference>
<reference evidence="1" key="1">
    <citation type="submission" date="2020-08" db="EMBL/GenBank/DDBJ databases">
        <title>Multicomponent nature underlies the extraordinary mechanical properties of spider dragline silk.</title>
        <authorList>
            <person name="Kono N."/>
            <person name="Nakamura H."/>
            <person name="Mori M."/>
            <person name="Yoshida Y."/>
            <person name="Ohtoshi R."/>
            <person name="Malay A.D."/>
            <person name="Moran D.A.P."/>
            <person name="Tomita M."/>
            <person name="Numata K."/>
            <person name="Arakawa K."/>
        </authorList>
    </citation>
    <scope>NUCLEOTIDE SEQUENCE</scope>
</reference>
<organism evidence="1 2">
    <name type="scientific">Trichonephila inaurata madagascariensis</name>
    <dbReference type="NCBI Taxonomy" id="2747483"/>
    <lineage>
        <taxon>Eukaryota</taxon>
        <taxon>Metazoa</taxon>
        <taxon>Ecdysozoa</taxon>
        <taxon>Arthropoda</taxon>
        <taxon>Chelicerata</taxon>
        <taxon>Arachnida</taxon>
        <taxon>Araneae</taxon>
        <taxon>Araneomorphae</taxon>
        <taxon>Entelegynae</taxon>
        <taxon>Araneoidea</taxon>
        <taxon>Nephilidae</taxon>
        <taxon>Trichonephila</taxon>
        <taxon>Trichonephila inaurata</taxon>
    </lineage>
</organism>
<name>A0A8X7BVB3_9ARAC</name>
<proteinExistence type="predicted"/>
<accession>A0A8X7BVB3</accession>
<protein>
    <submittedName>
        <fullName evidence="1">Uncharacterized protein</fullName>
    </submittedName>
</protein>
<evidence type="ECO:0000313" key="1">
    <source>
        <dbReference type="EMBL" id="GFY46306.1"/>
    </source>
</evidence>
<gene>
    <name evidence="1" type="ORF">TNIN_62821</name>
</gene>
<dbReference type="Proteomes" id="UP000886998">
    <property type="component" value="Unassembled WGS sequence"/>
</dbReference>
<sequence length="103" mass="11275">MIFGTNRKASSATMTNDNLDADPGNAAASGIFMSPFVMAYLSLDFPHTPPSLNRLIVSTSTHKNFKLASTRANNTMLKTPYSFCMLLLNEMGVLFLCSSRPLH</sequence>
<evidence type="ECO:0000313" key="2">
    <source>
        <dbReference type="Proteomes" id="UP000886998"/>
    </source>
</evidence>
<keyword evidence="2" id="KW-1185">Reference proteome</keyword>
<comment type="caution">
    <text evidence="1">The sequence shown here is derived from an EMBL/GenBank/DDBJ whole genome shotgun (WGS) entry which is preliminary data.</text>
</comment>
<dbReference type="AlphaFoldDB" id="A0A8X7BVB3"/>